<evidence type="ECO:0000256" key="1">
    <source>
        <dbReference type="ARBA" id="ARBA00006432"/>
    </source>
</evidence>
<reference evidence="6 7" key="1">
    <citation type="journal article" date="2023" name="Life. Sci Alliance">
        <title>Evolutionary insights into 3D genome organization and epigenetic landscape of Vigna mungo.</title>
        <authorList>
            <person name="Junaid A."/>
            <person name="Singh B."/>
            <person name="Bhatia S."/>
        </authorList>
    </citation>
    <scope>NUCLEOTIDE SEQUENCE [LARGE SCALE GENOMIC DNA]</scope>
    <source>
        <strain evidence="6">Urdbean</strain>
    </source>
</reference>
<dbReference type="InterPro" id="IPR045851">
    <property type="entry name" value="AMP-bd_C_sf"/>
</dbReference>
<keyword evidence="3" id="KW-0812">Transmembrane</keyword>
<dbReference type="Gene3D" id="3.30.300.30">
    <property type="match status" value="1"/>
</dbReference>
<evidence type="ECO:0000256" key="2">
    <source>
        <dbReference type="ARBA" id="ARBA00022598"/>
    </source>
</evidence>
<dbReference type="GO" id="GO:0016405">
    <property type="term" value="F:CoA-ligase activity"/>
    <property type="evidence" value="ECO:0007669"/>
    <property type="project" value="TreeGrafter"/>
</dbReference>
<keyword evidence="3" id="KW-0472">Membrane</keyword>
<keyword evidence="7" id="KW-1185">Reference proteome</keyword>
<dbReference type="Gene3D" id="3.40.50.12780">
    <property type="entry name" value="N-terminal domain of ligase-like"/>
    <property type="match status" value="1"/>
</dbReference>
<sequence>MEKKMAATFPPVTDLRSGFNPASRTFHSLKPPLLLPPPNAAISAASYVLFLRRNSHFPDSSTAVVDSANGHSLSYGELIHRAENLAANLATVLKLSKAHTALVLSPNIIQVPILCFALLSLGVVVSPANPLSTRSEITRLFHLSKPAIVFAVTSNAEKTHEFHVRTVLLDSPEFDSLTRTKIQPLSPIASPTPVTQSDVAAILYSSGTTGKMKGVMLTHRNLTAVAAGYDTVRTKRAEPAVYLYTVPYFHVYGFTFSLGAMVLSDTVVIMERFSFRGMLSAAERFRVTHITVVPALVVAMTKDKVIDGYNLTSLEGIVCGGAPLRKETDEAFKAKFPKVLVMQADIWPTNQFVWWLAKSAGLFSELGYGLTESVVTRTTPEEANHVGTVGRLKPDIEAKVVNPQTGKLMFPGEKGELWIKGPYVMKGYVDDREATSATLVNGWLRTGDLCYFDNDGFLYIVDRLKELIKYKGYQVAPAELEELLLSHPDILDAAVIPYPDNEAGEVPMAFVVRQPQSSLGVAQVIDFVAKQVTPYKKVRRVAFVDSIPKNASGKILRKDLRKVALSKL</sequence>
<dbReference type="PROSITE" id="PS00455">
    <property type="entry name" value="AMP_BINDING"/>
    <property type="match status" value="1"/>
</dbReference>
<evidence type="ECO:0000313" key="7">
    <source>
        <dbReference type="Proteomes" id="UP001374535"/>
    </source>
</evidence>
<evidence type="ECO:0008006" key="8">
    <source>
        <dbReference type="Google" id="ProtNLM"/>
    </source>
</evidence>
<evidence type="ECO:0000259" key="5">
    <source>
        <dbReference type="Pfam" id="PF13193"/>
    </source>
</evidence>
<feature type="transmembrane region" description="Helical" evidence="3">
    <location>
        <begin position="249"/>
        <end position="270"/>
    </location>
</feature>
<dbReference type="SUPFAM" id="SSF56801">
    <property type="entry name" value="Acetyl-CoA synthetase-like"/>
    <property type="match status" value="1"/>
</dbReference>
<dbReference type="Pfam" id="PF00501">
    <property type="entry name" value="AMP-binding"/>
    <property type="match status" value="1"/>
</dbReference>
<gene>
    <name evidence="6" type="ORF">V8G54_012350</name>
</gene>
<dbReference type="Proteomes" id="UP001374535">
    <property type="component" value="Chromosome 4"/>
</dbReference>
<evidence type="ECO:0000313" key="6">
    <source>
        <dbReference type="EMBL" id="WVZ14784.1"/>
    </source>
</evidence>
<dbReference type="Pfam" id="PF13193">
    <property type="entry name" value="AMP-binding_C"/>
    <property type="match status" value="1"/>
</dbReference>
<dbReference type="PANTHER" id="PTHR24096:SF160">
    <property type="entry name" value="4-COUMARATE--COA LIGASE-LIKE 9"/>
    <property type="match status" value="1"/>
</dbReference>
<keyword evidence="2" id="KW-0436">Ligase</keyword>
<evidence type="ECO:0000259" key="4">
    <source>
        <dbReference type="Pfam" id="PF00501"/>
    </source>
</evidence>
<dbReference type="InterPro" id="IPR025110">
    <property type="entry name" value="AMP-bd_C"/>
</dbReference>
<dbReference type="FunFam" id="3.30.300.30:FF:000007">
    <property type="entry name" value="4-coumarate--CoA ligase 2"/>
    <property type="match status" value="1"/>
</dbReference>
<protein>
    <recommendedName>
        <fullName evidence="8">4-coumarate--CoA ligase</fullName>
    </recommendedName>
</protein>
<comment type="similarity">
    <text evidence="1">Belongs to the ATP-dependent AMP-binding enzyme family.</text>
</comment>
<dbReference type="InterPro" id="IPR020845">
    <property type="entry name" value="AMP-binding_CS"/>
</dbReference>
<proteinExistence type="inferred from homology"/>
<accession>A0AAQ3S0H9</accession>
<dbReference type="AlphaFoldDB" id="A0AAQ3S0H9"/>
<evidence type="ECO:0000256" key="3">
    <source>
        <dbReference type="SAM" id="Phobius"/>
    </source>
</evidence>
<name>A0AAQ3S0H9_VIGMU</name>
<dbReference type="PANTHER" id="PTHR24096">
    <property type="entry name" value="LONG-CHAIN-FATTY-ACID--COA LIGASE"/>
    <property type="match status" value="1"/>
</dbReference>
<keyword evidence="3" id="KW-1133">Transmembrane helix</keyword>
<dbReference type="EMBL" id="CP144697">
    <property type="protein sequence ID" value="WVZ14784.1"/>
    <property type="molecule type" value="Genomic_DNA"/>
</dbReference>
<dbReference type="InterPro" id="IPR042099">
    <property type="entry name" value="ANL_N_sf"/>
</dbReference>
<feature type="domain" description="AMP-binding enzyme C-terminal" evidence="5">
    <location>
        <begin position="479"/>
        <end position="554"/>
    </location>
</feature>
<organism evidence="6 7">
    <name type="scientific">Vigna mungo</name>
    <name type="common">Black gram</name>
    <name type="synonym">Phaseolus mungo</name>
    <dbReference type="NCBI Taxonomy" id="3915"/>
    <lineage>
        <taxon>Eukaryota</taxon>
        <taxon>Viridiplantae</taxon>
        <taxon>Streptophyta</taxon>
        <taxon>Embryophyta</taxon>
        <taxon>Tracheophyta</taxon>
        <taxon>Spermatophyta</taxon>
        <taxon>Magnoliopsida</taxon>
        <taxon>eudicotyledons</taxon>
        <taxon>Gunneridae</taxon>
        <taxon>Pentapetalae</taxon>
        <taxon>rosids</taxon>
        <taxon>fabids</taxon>
        <taxon>Fabales</taxon>
        <taxon>Fabaceae</taxon>
        <taxon>Papilionoideae</taxon>
        <taxon>50 kb inversion clade</taxon>
        <taxon>NPAAA clade</taxon>
        <taxon>indigoferoid/millettioid clade</taxon>
        <taxon>Phaseoleae</taxon>
        <taxon>Vigna</taxon>
    </lineage>
</organism>
<feature type="domain" description="AMP-dependent synthetase/ligase" evidence="4">
    <location>
        <begin position="53"/>
        <end position="428"/>
    </location>
</feature>
<dbReference type="CDD" id="cd05904">
    <property type="entry name" value="4CL"/>
    <property type="match status" value="1"/>
</dbReference>
<dbReference type="InterPro" id="IPR000873">
    <property type="entry name" value="AMP-dep_synth/lig_dom"/>
</dbReference>